<dbReference type="OrthoDB" id="1913474at2759"/>
<dbReference type="PANTHER" id="PTHR35488">
    <property type="entry name" value="OS05G0358900 PROTEIN-RELATED"/>
    <property type="match status" value="1"/>
</dbReference>
<dbReference type="Proteomes" id="UP000663760">
    <property type="component" value="Chromosome 7"/>
</dbReference>
<dbReference type="PANTHER" id="PTHR35488:SF2">
    <property type="entry name" value="OS05G0358900 PROTEIN"/>
    <property type="match status" value="1"/>
</dbReference>
<dbReference type="EMBL" id="LR746270">
    <property type="protein sequence ID" value="CAA7399885.1"/>
    <property type="molecule type" value="Genomic_DNA"/>
</dbReference>
<sequence>MASSSPIFPRSEVHYSDYGFDAEIDFFQALHQARKHGKREARPLEGFRFKLQKPISKGGSSKAKKRGKWWRSALVFWRRIRITQPAPPSSSTSAAAFPVFYTTEGDGGGGPWPLTPRRRSVTAASGGMKLPYLCLRDLAAVDFSSPSSSPAAPLYLVT</sequence>
<proteinExistence type="predicted"/>
<evidence type="ECO:0000313" key="2">
    <source>
        <dbReference type="Proteomes" id="UP000663760"/>
    </source>
</evidence>
<dbReference type="AlphaFoldDB" id="A0A7I8KSH4"/>
<protein>
    <submittedName>
        <fullName evidence="1">Uncharacterized protein</fullName>
    </submittedName>
</protein>
<name>A0A7I8KSH4_SPIIN</name>
<organism evidence="1 2">
    <name type="scientific">Spirodela intermedia</name>
    <name type="common">Intermediate duckweed</name>
    <dbReference type="NCBI Taxonomy" id="51605"/>
    <lineage>
        <taxon>Eukaryota</taxon>
        <taxon>Viridiplantae</taxon>
        <taxon>Streptophyta</taxon>
        <taxon>Embryophyta</taxon>
        <taxon>Tracheophyta</taxon>
        <taxon>Spermatophyta</taxon>
        <taxon>Magnoliopsida</taxon>
        <taxon>Liliopsida</taxon>
        <taxon>Araceae</taxon>
        <taxon>Lemnoideae</taxon>
        <taxon>Spirodela</taxon>
    </lineage>
</organism>
<reference evidence="1" key="1">
    <citation type="submission" date="2020-02" db="EMBL/GenBank/DDBJ databases">
        <authorList>
            <person name="Scholz U."/>
            <person name="Mascher M."/>
            <person name="Fiebig A."/>
        </authorList>
    </citation>
    <scope>NUCLEOTIDE SEQUENCE</scope>
</reference>
<accession>A0A7I8KSH4</accession>
<keyword evidence="2" id="KW-1185">Reference proteome</keyword>
<evidence type="ECO:0000313" key="1">
    <source>
        <dbReference type="EMBL" id="CAA7399885.1"/>
    </source>
</evidence>
<gene>
    <name evidence="1" type="ORF">SI8410_07010555</name>
</gene>